<dbReference type="InterPro" id="IPR033753">
    <property type="entry name" value="GCV_H/Fam206"/>
</dbReference>
<dbReference type="InterPro" id="IPR000089">
    <property type="entry name" value="Biotin_lipoyl"/>
</dbReference>
<dbReference type="InterPro" id="IPR011053">
    <property type="entry name" value="Single_hybrid_motif"/>
</dbReference>
<accession>A0A841GUA0</accession>
<dbReference type="GO" id="GO:0005829">
    <property type="term" value="C:cytosol"/>
    <property type="evidence" value="ECO:0007669"/>
    <property type="project" value="TreeGrafter"/>
</dbReference>
<evidence type="ECO:0000256" key="3">
    <source>
        <dbReference type="HAMAP-Rule" id="MF_00272"/>
    </source>
</evidence>
<dbReference type="NCBIfam" id="NF002270">
    <property type="entry name" value="PRK01202.1"/>
    <property type="match status" value="1"/>
</dbReference>
<dbReference type="GO" id="GO:0019464">
    <property type="term" value="P:glycine decarboxylation via glycine cleavage system"/>
    <property type="evidence" value="ECO:0007669"/>
    <property type="project" value="UniProtKB-UniRule"/>
</dbReference>
<dbReference type="NCBIfam" id="TIGR00527">
    <property type="entry name" value="gcvH"/>
    <property type="match status" value="1"/>
</dbReference>
<evidence type="ECO:0000256" key="4">
    <source>
        <dbReference type="PIRSR" id="PIRSR617453-50"/>
    </source>
</evidence>
<dbReference type="PROSITE" id="PS50968">
    <property type="entry name" value="BIOTINYL_LIPOYL"/>
    <property type="match status" value="1"/>
</dbReference>
<protein>
    <recommendedName>
        <fullName evidence="3">Glycine cleavage system H protein</fullName>
    </recommendedName>
</protein>
<dbReference type="PROSITE" id="PS00189">
    <property type="entry name" value="LIPOYL"/>
    <property type="match status" value="1"/>
</dbReference>
<dbReference type="CDD" id="cd06848">
    <property type="entry name" value="GCS_H"/>
    <property type="match status" value="1"/>
</dbReference>
<dbReference type="GO" id="GO:0009249">
    <property type="term" value="P:protein lipoylation"/>
    <property type="evidence" value="ECO:0007669"/>
    <property type="project" value="TreeGrafter"/>
</dbReference>
<evidence type="ECO:0000313" key="6">
    <source>
        <dbReference type="EMBL" id="MBB6063090.1"/>
    </source>
</evidence>
<dbReference type="RefSeq" id="WP_184619688.1">
    <property type="nucleotide sequence ID" value="NZ_JACHEX010000004.1"/>
</dbReference>
<evidence type="ECO:0000259" key="5">
    <source>
        <dbReference type="PROSITE" id="PS50968"/>
    </source>
</evidence>
<dbReference type="InterPro" id="IPR002930">
    <property type="entry name" value="GCV_H"/>
</dbReference>
<keyword evidence="7" id="KW-1185">Reference proteome</keyword>
<proteinExistence type="inferred from homology"/>
<dbReference type="AlphaFoldDB" id="A0A841GUA0"/>
<dbReference type="InterPro" id="IPR003016">
    <property type="entry name" value="2-oxoA_DH_lipoyl-BS"/>
</dbReference>
<feature type="modified residue" description="N6-lipoyllysine" evidence="3 4">
    <location>
        <position position="55"/>
    </location>
</feature>
<dbReference type="HAMAP" id="MF_00272">
    <property type="entry name" value="GcvH"/>
    <property type="match status" value="1"/>
</dbReference>
<name>A0A841GUA0_9BACT</name>
<dbReference type="EMBL" id="JACHEX010000004">
    <property type="protein sequence ID" value="MBB6063090.1"/>
    <property type="molecule type" value="Genomic_DNA"/>
</dbReference>
<dbReference type="Pfam" id="PF01597">
    <property type="entry name" value="GCV_H"/>
    <property type="match status" value="1"/>
</dbReference>
<evidence type="ECO:0000256" key="2">
    <source>
        <dbReference type="ARBA" id="ARBA00022823"/>
    </source>
</evidence>
<dbReference type="Proteomes" id="UP000555828">
    <property type="component" value="Unassembled WGS sequence"/>
</dbReference>
<dbReference type="Gene3D" id="2.40.50.100">
    <property type="match status" value="1"/>
</dbReference>
<reference evidence="6 7" key="1">
    <citation type="submission" date="2020-08" db="EMBL/GenBank/DDBJ databases">
        <title>Genomic Encyclopedia of Type Strains, Phase IV (KMG-IV): sequencing the most valuable type-strain genomes for metagenomic binning, comparative biology and taxonomic classification.</title>
        <authorList>
            <person name="Goeker M."/>
        </authorList>
    </citation>
    <scope>NUCLEOTIDE SEQUENCE [LARGE SCALE GENOMIC DNA]</scope>
    <source>
        <strain evidence="6 7">DSM 13481</strain>
    </source>
</reference>
<sequence length="122" mass="13559">MKKFTKTHEWVDENGYVGISSHAQEELGDIVYVDLPEVGKEVKKGDVLLSIESVKAASDVYAPVSGKIVEINSELDARPELVNEDAEGQGWLVKIEISNPSELDELMTEEEYKEFLSSEGDN</sequence>
<comment type="similarity">
    <text evidence="1 3">Belongs to the GcvH family.</text>
</comment>
<comment type="subunit">
    <text evidence="3">The glycine cleavage system is composed of four proteins: P, T, L and H.</text>
</comment>
<dbReference type="SUPFAM" id="SSF51230">
    <property type="entry name" value="Single hybrid motif"/>
    <property type="match status" value="1"/>
</dbReference>
<evidence type="ECO:0000256" key="1">
    <source>
        <dbReference type="ARBA" id="ARBA00009249"/>
    </source>
</evidence>
<dbReference type="GO" id="GO:0005960">
    <property type="term" value="C:glycine cleavage complex"/>
    <property type="evidence" value="ECO:0007669"/>
    <property type="project" value="InterPro"/>
</dbReference>
<organism evidence="6 7">
    <name type="scientific">Thermosipho japonicus</name>
    <dbReference type="NCBI Taxonomy" id="90323"/>
    <lineage>
        <taxon>Bacteria</taxon>
        <taxon>Thermotogati</taxon>
        <taxon>Thermotogota</taxon>
        <taxon>Thermotogae</taxon>
        <taxon>Thermotogales</taxon>
        <taxon>Fervidobacteriaceae</taxon>
        <taxon>Thermosipho</taxon>
    </lineage>
</organism>
<gene>
    <name evidence="3" type="primary">gcvH</name>
    <name evidence="6" type="ORF">HNP65_001553</name>
</gene>
<comment type="caution">
    <text evidence="6">The sequence shown here is derived from an EMBL/GenBank/DDBJ whole genome shotgun (WGS) entry which is preliminary data.</text>
</comment>
<dbReference type="PANTHER" id="PTHR11715">
    <property type="entry name" value="GLYCINE CLEAVAGE SYSTEM H PROTEIN"/>
    <property type="match status" value="1"/>
</dbReference>
<dbReference type="InterPro" id="IPR017453">
    <property type="entry name" value="GCV_H_sub"/>
</dbReference>
<comment type="cofactor">
    <cofactor evidence="3">
        <name>(R)-lipoate</name>
        <dbReference type="ChEBI" id="CHEBI:83088"/>
    </cofactor>
    <text evidence="3">Binds 1 lipoyl cofactor covalently.</text>
</comment>
<keyword evidence="2 3" id="KW-0450">Lipoyl</keyword>
<feature type="domain" description="Lipoyl-binding" evidence="5">
    <location>
        <begin position="14"/>
        <end position="96"/>
    </location>
</feature>
<comment type="function">
    <text evidence="3">The glycine cleavage system catalyzes the degradation of glycine. The H protein shuttles the methylamine group of glycine from the P protein to the T protein.</text>
</comment>
<evidence type="ECO:0000313" key="7">
    <source>
        <dbReference type="Proteomes" id="UP000555828"/>
    </source>
</evidence>
<dbReference type="PANTHER" id="PTHR11715:SF3">
    <property type="entry name" value="GLYCINE CLEAVAGE SYSTEM H PROTEIN-RELATED"/>
    <property type="match status" value="1"/>
</dbReference>